<keyword evidence="1" id="KW-1185">Reference proteome</keyword>
<name>A0A6J3FMU1_SAPAP</name>
<accession>A0A6J3FMU1</accession>
<organism evidence="1 2">
    <name type="scientific">Sapajus apella</name>
    <name type="common">Brown-capped capuchin</name>
    <name type="synonym">Cebus apella</name>
    <dbReference type="NCBI Taxonomy" id="9515"/>
    <lineage>
        <taxon>Eukaryota</taxon>
        <taxon>Metazoa</taxon>
        <taxon>Chordata</taxon>
        <taxon>Craniata</taxon>
        <taxon>Vertebrata</taxon>
        <taxon>Euteleostomi</taxon>
        <taxon>Mammalia</taxon>
        <taxon>Eutheria</taxon>
        <taxon>Euarchontoglires</taxon>
        <taxon>Primates</taxon>
        <taxon>Haplorrhini</taxon>
        <taxon>Platyrrhini</taxon>
        <taxon>Cebidae</taxon>
        <taxon>Cebinae</taxon>
        <taxon>Sapajus</taxon>
    </lineage>
</organism>
<dbReference type="Proteomes" id="UP000504640">
    <property type="component" value="Unplaced"/>
</dbReference>
<sequence length="113" mass="12247">METEPRIAARGLHGGGAVSFPGACAKPASRRHFVSAAVAAAPSRFRFLARGKRSFHLVDSFFCGSHAPFPPGQHLVLDGGVSELSKVVLKKTEHLSGKYLKALLRVRLILWEN</sequence>
<dbReference type="RefSeq" id="XP_032107084.1">
    <property type="nucleotide sequence ID" value="XM_032251193.1"/>
</dbReference>
<dbReference type="GeneID" id="116532094"/>
<dbReference type="AlphaFoldDB" id="A0A6J3FMU1"/>
<gene>
    <name evidence="2" type="primary">LOC116532094</name>
</gene>
<evidence type="ECO:0000313" key="2">
    <source>
        <dbReference type="RefSeq" id="XP_032107084.1"/>
    </source>
</evidence>
<protein>
    <submittedName>
        <fullName evidence="2">Uncharacterized protein LOC116532094 isoform X2</fullName>
    </submittedName>
</protein>
<evidence type="ECO:0000313" key="1">
    <source>
        <dbReference type="Proteomes" id="UP000504640"/>
    </source>
</evidence>
<proteinExistence type="predicted"/>
<reference evidence="2" key="1">
    <citation type="submission" date="2025-08" db="UniProtKB">
        <authorList>
            <consortium name="RefSeq"/>
        </authorList>
    </citation>
    <scope>IDENTIFICATION</scope>
    <source>
        <tissue evidence="2">Blood</tissue>
    </source>
</reference>